<feature type="domain" description="ThuA-like" evidence="2">
    <location>
        <begin position="45"/>
        <end position="266"/>
    </location>
</feature>
<evidence type="ECO:0000256" key="1">
    <source>
        <dbReference type="SAM" id="SignalP"/>
    </source>
</evidence>
<dbReference type="InterPro" id="IPR029062">
    <property type="entry name" value="Class_I_gatase-like"/>
</dbReference>
<dbReference type="AlphaFoldDB" id="A0A840F8T5"/>
<name>A0A840F8T5_9SPHN</name>
<keyword evidence="4" id="KW-1185">Reference proteome</keyword>
<dbReference type="PANTHER" id="PTHR40469:SF2">
    <property type="entry name" value="GALACTOSE-BINDING DOMAIN-LIKE SUPERFAMILY PROTEIN"/>
    <property type="match status" value="1"/>
</dbReference>
<feature type="chain" id="PRO_5032862500" description="ThuA-like domain-containing protein" evidence="1">
    <location>
        <begin position="18"/>
        <end position="268"/>
    </location>
</feature>
<sequence length="268" mass="29309">MRALLIAALLLAAPVMAQTATDPHRPAPVYDHAPPILPANFRDGVLIFSKTNGWRHVEHIPHSNAVIADVAHEAGRPSFTTENAAVFTPALLKRVKVVVLNSASGDLFTPEQRAAFADWLKAGGGVVALHGSGGDPRYDWPFYVEEVIGAQFIGHPGGQDQFQRATVQLVAPRHPVMAGITTPWAPVDEWYSFAAPPRAQGSEILATLDETSYRPDPRQKMGAVHPVVWTRNVGRGRVVFSALGHRPEGYDDPNYRRLIANAMRWVGR</sequence>
<keyword evidence="1" id="KW-0732">Signal</keyword>
<dbReference type="Gene3D" id="3.40.50.880">
    <property type="match status" value="1"/>
</dbReference>
<feature type="signal peptide" evidence="1">
    <location>
        <begin position="1"/>
        <end position="17"/>
    </location>
</feature>
<reference evidence="3 4" key="1">
    <citation type="submission" date="2020-08" db="EMBL/GenBank/DDBJ databases">
        <title>Genomic Encyclopedia of Type Strains, Phase IV (KMG-IV): sequencing the most valuable type-strain genomes for metagenomic binning, comparative biology and taxonomic classification.</title>
        <authorList>
            <person name="Goeker M."/>
        </authorList>
    </citation>
    <scope>NUCLEOTIDE SEQUENCE [LARGE SCALE GENOMIC DNA]</scope>
    <source>
        <strain evidence="3 4">YC6723</strain>
    </source>
</reference>
<dbReference type="InterPro" id="IPR029010">
    <property type="entry name" value="ThuA-like"/>
</dbReference>
<dbReference type="Proteomes" id="UP000529795">
    <property type="component" value="Unassembled WGS sequence"/>
</dbReference>
<evidence type="ECO:0000313" key="3">
    <source>
        <dbReference type="EMBL" id="MBB4154119.1"/>
    </source>
</evidence>
<dbReference type="PANTHER" id="PTHR40469">
    <property type="entry name" value="SECRETED GLYCOSYL HYDROLASE"/>
    <property type="match status" value="1"/>
</dbReference>
<organism evidence="3 4">
    <name type="scientific">Sphingomonas jinjuensis</name>
    <dbReference type="NCBI Taxonomy" id="535907"/>
    <lineage>
        <taxon>Bacteria</taxon>
        <taxon>Pseudomonadati</taxon>
        <taxon>Pseudomonadota</taxon>
        <taxon>Alphaproteobacteria</taxon>
        <taxon>Sphingomonadales</taxon>
        <taxon>Sphingomonadaceae</taxon>
        <taxon>Sphingomonas</taxon>
    </lineage>
</organism>
<dbReference type="RefSeq" id="WP_183984351.1">
    <property type="nucleotide sequence ID" value="NZ_JACIEV010000005.1"/>
</dbReference>
<accession>A0A840F8T5</accession>
<dbReference type="Pfam" id="PF06283">
    <property type="entry name" value="ThuA"/>
    <property type="match status" value="1"/>
</dbReference>
<proteinExistence type="predicted"/>
<dbReference type="SUPFAM" id="SSF52317">
    <property type="entry name" value="Class I glutamine amidotransferase-like"/>
    <property type="match status" value="1"/>
</dbReference>
<comment type="caution">
    <text evidence="3">The sequence shown here is derived from an EMBL/GenBank/DDBJ whole genome shotgun (WGS) entry which is preliminary data.</text>
</comment>
<evidence type="ECO:0000313" key="4">
    <source>
        <dbReference type="Proteomes" id="UP000529795"/>
    </source>
</evidence>
<protein>
    <recommendedName>
        <fullName evidence="2">ThuA-like domain-containing protein</fullName>
    </recommendedName>
</protein>
<evidence type="ECO:0000259" key="2">
    <source>
        <dbReference type="Pfam" id="PF06283"/>
    </source>
</evidence>
<gene>
    <name evidence="3" type="ORF">GGQ80_002029</name>
</gene>
<dbReference type="EMBL" id="JACIEV010000005">
    <property type="protein sequence ID" value="MBB4154119.1"/>
    <property type="molecule type" value="Genomic_DNA"/>
</dbReference>